<dbReference type="GO" id="GO:0140078">
    <property type="term" value="F:class I DNA-(apurinic or apyrimidinic site) endonuclease activity"/>
    <property type="evidence" value="ECO:0007669"/>
    <property type="project" value="UniProtKB-EC"/>
</dbReference>
<dbReference type="Pfam" id="PF01149">
    <property type="entry name" value="Fapy_DNA_glyco"/>
    <property type="match status" value="1"/>
</dbReference>
<protein>
    <recommendedName>
        <fullName evidence="7">Formamidopyrimidine-DNA glycosylase</fullName>
        <ecNumber evidence="5">3.2.2.23</ecNumber>
        <ecNumber evidence="6">4.2.99.18</ecNumber>
    </recommendedName>
    <alternativeName>
        <fullName evidence="18">DNA-(apurinic or apyrimidinic site) lyase MutM</fullName>
    </alternativeName>
</protein>
<evidence type="ECO:0000256" key="16">
    <source>
        <dbReference type="ARBA" id="ARBA00023268"/>
    </source>
</evidence>
<dbReference type="InterPro" id="IPR000214">
    <property type="entry name" value="Znf_DNA_glyclase/AP_lyase"/>
</dbReference>
<keyword evidence="9" id="KW-0227">DNA damage</keyword>
<dbReference type="InterPro" id="IPR020629">
    <property type="entry name" value="FPG_Glyclase"/>
</dbReference>
<comment type="catalytic activity">
    <reaction evidence="19">
        <text>2'-deoxyribonucleotide-(2'-deoxyribose 5'-phosphate)-2'-deoxyribonucleotide-DNA = a 3'-end 2'-deoxyribonucleotide-(2,3-dehydro-2,3-deoxyribose 5'-phosphate)-DNA + a 5'-end 5'-phospho-2'-deoxyribonucleoside-DNA + H(+)</text>
        <dbReference type="Rhea" id="RHEA:66592"/>
        <dbReference type="Rhea" id="RHEA-COMP:13180"/>
        <dbReference type="Rhea" id="RHEA-COMP:16897"/>
        <dbReference type="Rhea" id="RHEA-COMP:17067"/>
        <dbReference type="ChEBI" id="CHEBI:15378"/>
        <dbReference type="ChEBI" id="CHEBI:136412"/>
        <dbReference type="ChEBI" id="CHEBI:157695"/>
        <dbReference type="ChEBI" id="CHEBI:167181"/>
        <dbReference type="EC" id="4.2.99.18"/>
    </reaction>
</comment>
<dbReference type="EMBL" id="CP060715">
    <property type="protein sequence ID" value="QNN60480.1"/>
    <property type="molecule type" value="Genomic_DNA"/>
</dbReference>
<dbReference type="InterPro" id="IPR015886">
    <property type="entry name" value="H2TH_FPG"/>
</dbReference>
<dbReference type="InterPro" id="IPR010979">
    <property type="entry name" value="Ribosomal_uS13-like_H2TH"/>
</dbReference>
<dbReference type="RefSeq" id="WP_187533609.1">
    <property type="nucleotide sequence ID" value="NZ_CBCSHU010000004.1"/>
</dbReference>
<dbReference type="FunFam" id="1.10.8.50:FF:000003">
    <property type="entry name" value="Formamidopyrimidine-DNA glycosylase"/>
    <property type="match status" value="1"/>
</dbReference>
<dbReference type="Gene3D" id="3.20.190.10">
    <property type="entry name" value="MutM-like, N-terminal"/>
    <property type="match status" value="1"/>
</dbReference>
<evidence type="ECO:0000256" key="1">
    <source>
        <dbReference type="ARBA" id="ARBA00001668"/>
    </source>
</evidence>
<evidence type="ECO:0000256" key="6">
    <source>
        <dbReference type="ARBA" id="ARBA00012720"/>
    </source>
</evidence>
<dbReference type="PROSITE" id="PS51066">
    <property type="entry name" value="ZF_FPG_2"/>
    <property type="match status" value="1"/>
</dbReference>
<feature type="domain" description="Formamidopyrimidine-DNA glycosylase catalytic" evidence="22">
    <location>
        <begin position="2"/>
        <end position="113"/>
    </location>
</feature>
<evidence type="ECO:0000256" key="5">
    <source>
        <dbReference type="ARBA" id="ARBA00012024"/>
    </source>
</evidence>
<dbReference type="EC" id="4.2.99.18" evidence="6"/>
<dbReference type="GO" id="GO:0008270">
    <property type="term" value="F:zinc ion binding"/>
    <property type="evidence" value="ECO:0007669"/>
    <property type="project" value="UniProtKB-KW"/>
</dbReference>
<keyword evidence="16" id="KW-0511">Multifunctional enzyme</keyword>
<dbReference type="GO" id="GO:0006284">
    <property type="term" value="P:base-excision repair"/>
    <property type="evidence" value="ECO:0007669"/>
    <property type="project" value="InterPro"/>
</dbReference>
<feature type="domain" description="FPG-type" evidence="21">
    <location>
        <begin position="236"/>
        <end position="270"/>
    </location>
</feature>
<evidence type="ECO:0000256" key="4">
    <source>
        <dbReference type="ARBA" id="ARBA00011245"/>
    </source>
</evidence>
<keyword evidence="24" id="KW-1185">Reference proteome</keyword>
<dbReference type="SMART" id="SM01232">
    <property type="entry name" value="H2TH"/>
    <property type="match status" value="1"/>
</dbReference>
<evidence type="ECO:0000256" key="7">
    <source>
        <dbReference type="ARBA" id="ARBA00016240"/>
    </source>
</evidence>
<keyword evidence="8" id="KW-0479">Metal-binding</keyword>
<dbReference type="GO" id="GO:0003690">
    <property type="term" value="F:double-stranded DNA binding"/>
    <property type="evidence" value="ECO:0007669"/>
    <property type="project" value="UniProtKB-ARBA"/>
</dbReference>
<dbReference type="PROSITE" id="PS51068">
    <property type="entry name" value="FPG_CAT"/>
    <property type="match status" value="1"/>
</dbReference>
<keyword evidence="12" id="KW-0862">Zinc</keyword>
<evidence type="ECO:0000313" key="24">
    <source>
        <dbReference type="Proteomes" id="UP000515928"/>
    </source>
</evidence>
<evidence type="ECO:0000256" key="17">
    <source>
        <dbReference type="ARBA" id="ARBA00023295"/>
    </source>
</evidence>
<evidence type="ECO:0000256" key="9">
    <source>
        <dbReference type="ARBA" id="ARBA00022763"/>
    </source>
</evidence>
<proteinExistence type="inferred from homology"/>
<keyword evidence="10 20" id="KW-0863">Zinc-finger</keyword>
<dbReference type="PANTHER" id="PTHR22993:SF9">
    <property type="entry name" value="FORMAMIDOPYRIMIDINE-DNA GLYCOSYLASE"/>
    <property type="match status" value="1"/>
</dbReference>
<comment type="catalytic activity">
    <reaction evidence="1">
        <text>Hydrolysis of DNA containing ring-opened 7-methylguanine residues, releasing 2,6-diamino-4-hydroxy-5-(N-methyl)formamidopyrimidine.</text>
        <dbReference type="EC" id="3.2.2.23"/>
    </reaction>
</comment>
<comment type="similarity">
    <text evidence="3">Belongs to the FPG family.</text>
</comment>
<keyword evidence="17 23" id="KW-0326">Glycosidase</keyword>
<evidence type="ECO:0000256" key="15">
    <source>
        <dbReference type="ARBA" id="ARBA00023239"/>
    </source>
</evidence>
<evidence type="ECO:0000256" key="11">
    <source>
        <dbReference type="ARBA" id="ARBA00022801"/>
    </source>
</evidence>
<evidence type="ECO:0000256" key="18">
    <source>
        <dbReference type="ARBA" id="ARBA00030638"/>
    </source>
</evidence>
<dbReference type="Gene3D" id="1.10.8.50">
    <property type="match status" value="1"/>
</dbReference>
<dbReference type="KEGG" id="eio:H9L01_08905"/>
<sequence length="273" mass="31649">MPELPEVETIVRTLEKSLLNETVNHVELMYEPLLETDSMYPMEILEGKKFVGFHRRGKYLCFEFSDGYYWIIHLRMEGKFHLYGTHHRLTKHTHLLMQTEHHEIHYLDTRKFSRMAVTKDPDSYFMRKKLGFEPWDTHLTSSYLYEAIHKSTRAIKLILLDQSIITGIGNIYADEILFDTQIHPLTKGNKITKKQCELIINSTRNTLENAIAAGGTTIRSYTSALNVTGRFQITLKAYGQEGEPCSRCETPMVRIVVGGRSTVFCPKCQKVKR</sequence>
<evidence type="ECO:0000256" key="19">
    <source>
        <dbReference type="ARBA" id="ARBA00044632"/>
    </source>
</evidence>
<evidence type="ECO:0000259" key="22">
    <source>
        <dbReference type="PROSITE" id="PS51068"/>
    </source>
</evidence>
<dbReference type="PANTHER" id="PTHR22993">
    <property type="entry name" value="FORMAMIDOPYRIMIDINE-DNA GLYCOSYLASE"/>
    <property type="match status" value="1"/>
</dbReference>
<gene>
    <name evidence="23" type="primary">mutM</name>
    <name evidence="23" type="ORF">H9L01_08905</name>
</gene>
<keyword evidence="13" id="KW-0238">DNA-binding</keyword>
<evidence type="ECO:0000256" key="2">
    <source>
        <dbReference type="ARBA" id="ARBA00001947"/>
    </source>
</evidence>
<dbReference type="InterPro" id="IPR035937">
    <property type="entry name" value="FPG_N"/>
</dbReference>
<accession>A0A7G9RY05</accession>
<keyword evidence="11 23" id="KW-0378">Hydrolase</keyword>
<reference evidence="23 24" key="1">
    <citation type="submission" date="2020-08" db="EMBL/GenBank/DDBJ databases">
        <title>Genome sequence of Erysipelothrix inopinata DSM 15511T.</title>
        <authorList>
            <person name="Hyun D.-W."/>
            <person name="Bae J.-W."/>
        </authorList>
    </citation>
    <scope>NUCLEOTIDE SEQUENCE [LARGE SCALE GENOMIC DNA]</scope>
    <source>
        <strain evidence="23 24">DSM 15511</strain>
    </source>
</reference>
<comment type="cofactor">
    <cofactor evidence="2">
        <name>Zn(2+)</name>
        <dbReference type="ChEBI" id="CHEBI:29105"/>
    </cofactor>
</comment>
<evidence type="ECO:0000256" key="20">
    <source>
        <dbReference type="PROSITE-ProRule" id="PRU00391"/>
    </source>
</evidence>
<keyword evidence="15 23" id="KW-0456">Lyase</keyword>
<evidence type="ECO:0000313" key="23">
    <source>
        <dbReference type="EMBL" id="QNN60480.1"/>
    </source>
</evidence>
<name>A0A7G9RY05_9FIRM</name>
<keyword evidence="14" id="KW-0234">DNA repair</keyword>
<dbReference type="GO" id="GO:0003684">
    <property type="term" value="F:damaged DNA binding"/>
    <property type="evidence" value="ECO:0007669"/>
    <property type="project" value="InterPro"/>
</dbReference>
<dbReference type="Pfam" id="PF06827">
    <property type="entry name" value="zf-FPG_IleRS"/>
    <property type="match status" value="1"/>
</dbReference>
<evidence type="ECO:0000256" key="14">
    <source>
        <dbReference type="ARBA" id="ARBA00023204"/>
    </source>
</evidence>
<comment type="subunit">
    <text evidence="4">Monomer.</text>
</comment>
<dbReference type="Proteomes" id="UP000515928">
    <property type="component" value="Chromosome"/>
</dbReference>
<organism evidence="23 24">
    <name type="scientific">Erysipelothrix inopinata</name>
    <dbReference type="NCBI Taxonomy" id="225084"/>
    <lineage>
        <taxon>Bacteria</taxon>
        <taxon>Bacillati</taxon>
        <taxon>Bacillota</taxon>
        <taxon>Erysipelotrichia</taxon>
        <taxon>Erysipelotrichales</taxon>
        <taxon>Erysipelotrichaceae</taxon>
        <taxon>Erysipelothrix</taxon>
    </lineage>
</organism>
<evidence type="ECO:0000259" key="21">
    <source>
        <dbReference type="PROSITE" id="PS51066"/>
    </source>
</evidence>
<dbReference type="Pfam" id="PF06831">
    <property type="entry name" value="H2TH"/>
    <property type="match status" value="1"/>
</dbReference>
<dbReference type="SUPFAM" id="SSF46946">
    <property type="entry name" value="S13-like H2TH domain"/>
    <property type="match status" value="1"/>
</dbReference>
<dbReference type="NCBIfam" id="NF002211">
    <property type="entry name" value="PRK01103.1"/>
    <property type="match status" value="1"/>
</dbReference>
<evidence type="ECO:0000256" key="8">
    <source>
        <dbReference type="ARBA" id="ARBA00022723"/>
    </source>
</evidence>
<evidence type="ECO:0000256" key="3">
    <source>
        <dbReference type="ARBA" id="ARBA00009409"/>
    </source>
</evidence>
<evidence type="ECO:0000256" key="10">
    <source>
        <dbReference type="ARBA" id="ARBA00022771"/>
    </source>
</evidence>
<dbReference type="NCBIfam" id="TIGR00577">
    <property type="entry name" value="fpg"/>
    <property type="match status" value="1"/>
</dbReference>
<evidence type="ECO:0000256" key="13">
    <source>
        <dbReference type="ARBA" id="ARBA00023125"/>
    </source>
</evidence>
<dbReference type="SUPFAM" id="SSF81624">
    <property type="entry name" value="N-terminal domain of MutM-like DNA repair proteins"/>
    <property type="match status" value="1"/>
</dbReference>
<dbReference type="InterPro" id="IPR012319">
    <property type="entry name" value="FPG_cat"/>
</dbReference>
<dbReference type="SUPFAM" id="SSF57716">
    <property type="entry name" value="Glucocorticoid receptor-like (DNA-binding domain)"/>
    <property type="match status" value="1"/>
</dbReference>
<dbReference type="AlphaFoldDB" id="A0A7G9RY05"/>
<dbReference type="GO" id="GO:0034039">
    <property type="term" value="F:8-oxo-7,8-dihydroguanine DNA N-glycosylase activity"/>
    <property type="evidence" value="ECO:0007669"/>
    <property type="project" value="TreeGrafter"/>
</dbReference>
<dbReference type="CDD" id="cd08966">
    <property type="entry name" value="EcFpg-like_N"/>
    <property type="match status" value="1"/>
</dbReference>
<dbReference type="InterPro" id="IPR010663">
    <property type="entry name" value="Znf_FPG/IleRS"/>
</dbReference>
<evidence type="ECO:0000256" key="12">
    <source>
        <dbReference type="ARBA" id="ARBA00022833"/>
    </source>
</evidence>
<dbReference type="SMART" id="SM00898">
    <property type="entry name" value="Fapy_DNA_glyco"/>
    <property type="match status" value="1"/>
</dbReference>
<dbReference type="EC" id="3.2.2.23" evidence="5"/>